<dbReference type="SMART" id="SM00530">
    <property type="entry name" value="HTH_XRE"/>
    <property type="match status" value="1"/>
</dbReference>
<dbReference type="PANTHER" id="PTHR46558:SF13">
    <property type="entry name" value="HTH-TYPE TRANSCRIPTIONAL REGULATOR IMMR"/>
    <property type="match status" value="1"/>
</dbReference>
<dbReference type="CDD" id="cd00093">
    <property type="entry name" value="HTH_XRE"/>
    <property type="match status" value="1"/>
</dbReference>
<dbReference type="EMBL" id="RCHT01000034">
    <property type="protein sequence ID" value="RLL08197.1"/>
    <property type="molecule type" value="Genomic_DNA"/>
</dbReference>
<evidence type="ECO:0000259" key="2">
    <source>
        <dbReference type="PROSITE" id="PS50943"/>
    </source>
</evidence>
<dbReference type="PANTHER" id="PTHR46558">
    <property type="entry name" value="TRACRIPTIONAL REGULATORY PROTEIN-RELATED-RELATED"/>
    <property type="match status" value="1"/>
</dbReference>
<organism evidence="3 4">
    <name type="scientific">Anaerotruncus massiliensis</name>
    <name type="common">ex Liu et al. 2021</name>
    <dbReference type="NCBI Taxonomy" id="2321404"/>
    <lineage>
        <taxon>Bacteria</taxon>
        <taxon>Bacillati</taxon>
        <taxon>Bacillota</taxon>
        <taxon>Clostridia</taxon>
        <taxon>Eubacteriales</taxon>
        <taxon>Oscillospiraceae</taxon>
        <taxon>Anaerotruncus</taxon>
    </lineage>
</organism>
<protein>
    <submittedName>
        <fullName evidence="3">XRE family transcriptional regulator</fullName>
    </submittedName>
</protein>
<dbReference type="RefSeq" id="WP_121587492.1">
    <property type="nucleotide sequence ID" value="NZ_RCHT01000034.1"/>
</dbReference>
<comment type="caution">
    <text evidence="3">The sequence shown here is derived from an EMBL/GenBank/DDBJ whole genome shotgun (WGS) entry which is preliminary data.</text>
</comment>
<dbReference type="SUPFAM" id="SSF47413">
    <property type="entry name" value="lambda repressor-like DNA-binding domains"/>
    <property type="match status" value="1"/>
</dbReference>
<evidence type="ECO:0000256" key="1">
    <source>
        <dbReference type="ARBA" id="ARBA00023125"/>
    </source>
</evidence>
<keyword evidence="1" id="KW-0238">DNA-binding</keyword>
<dbReference type="Proteomes" id="UP000276301">
    <property type="component" value="Unassembled WGS sequence"/>
</dbReference>
<evidence type="ECO:0000313" key="4">
    <source>
        <dbReference type="Proteomes" id="UP000276301"/>
    </source>
</evidence>
<dbReference type="InterPro" id="IPR001387">
    <property type="entry name" value="Cro/C1-type_HTH"/>
</dbReference>
<accession>A0A498CJI7</accession>
<sequence length="76" mass="8499">MLNKEIFGQRIRALRTKCAVPQAALAELLQVSCVQISDMERGKKATSLERLVLLSDYFGVSTDYLLGLTENPERAQ</sequence>
<name>A0A498CJI7_9FIRM</name>
<evidence type="ECO:0000313" key="3">
    <source>
        <dbReference type="EMBL" id="RLL08197.1"/>
    </source>
</evidence>
<keyword evidence="4" id="KW-1185">Reference proteome</keyword>
<dbReference type="AlphaFoldDB" id="A0A498CJI7"/>
<dbReference type="Gene3D" id="1.10.260.40">
    <property type="entry name" value="lambda repressor-like DNA-binding domains"/>
    <property type="match status" value="1"/>
</dbReference>
<dbReference type="InterPro" id="IPR010982">
    <property type="entry name" value="Lambda_DNA-bd_dom_sf"/>
</dbReference>
<proteinExistence type="predicted"/>
<reference evidence="3 4" key="1">
    <citation type="submission" date="2018-10" db="EMBL/GenBank/DDBJ databases">
        <title>Anaerotruncus faecis sp. nov., isolated from human feces.</title>
        <authorList>
            <person name="Wang Y.-J."/>
        </authorList>
    </citation>
    <scope>NUCLEOTIDE SEQUENCE [LARGE SCALE GENOMIC DNA]</scope>
    <source>
        <strain evidence="3 4">22A2-44</strain>
    </source>
</reference>
<gene>
    <name evidence="3" type="ORF">D4A47_12310</name>
</gene>
<feature type="domain" description="HTH cro/C1-type" evidence="2">
    <location>
        <begin position="11"/>
        <end position="65"/>
    </location>
</feature>
<dbReference type="PROSITE" id="PS50943">
    <property type="entry name" value="HTH_CROC1"/>
    <property type="match status" value="1"/>
</dbReference>
<dbReference type="Pfam" id="PF01381">
    <property type="entry name" value="HTH_3"/>
    <property type="match status" value="1"/>
</dbReference>
<dbReference type="GO" id="GO:0003677">
    <property type="term" value="F:DNA binding"/>
    <property type="evidence" value="ECO:0007669"/>
    <property type="project" value="UniProtKB-KW"/>
</dbReference>